<dbReference type="InterPro" id="IPR036291">
    <property type="entry name" value="NAD(P)-bd_dom_sf"/>
</dbReference>
<feature type="domain" description="Siroheme synthase central" evidence="8">
    <location>
        <begin position="124"/>
        <end position="145"/>
    </location>
</feature>
<comment type="caution">
    <text evidence="9">The sequence shown here is derived from an EMBL/GenBank/DDBJ whole genome shotgun (WGS) entry which is preliminary data.</text>
</comment>
<dbReference type="Pfam" id="PF14824">
    <property type="entry name" value="Sirohm_synth_M"/>
    <property type="match status" value="1"/>
</dbReference>
<dbReference type="SUPFAM" id="SSF75615">
    <property type="entry name" value="Siroheme synthase middle domains-like"/>
    <property type="match status" value="1"/>
</dbReference>
<evidence type="ECO:0000256" key="6">
    <source>
        <dbReference type="ARBA" id="ARBA00047561"/>
    </source>
</evidence>
<dbReference type="UniPathway" id="UPA00262">
    <property type="reaction ID" value="UER00222"/>
</dbReference>
<dbReference type="GO" id="GO:0004325">
    <property type="term" value="F:ferrochelatase activity"/>
    <property type="evidence" value="ECO:0007669"/>
    <property type="project" value="InterPro"/>
</dbReference>
<dbReference type="Pfam" id="PF13241">
    <property type="entry name" value="NAD_binding_7"/>
    <property type="match status" value="1"/>
</dbReference>
<evidence type="ECO:0000256" key="2">
    <source>
        <dbReference type="ARBA" id="ARBA00012400"/>
    </source>
</evidence>
<evidence type="ECO:0000259" key="7">
    <source>
        <dbReference type="Pfam" id="PF10414"/>
    </source>
</evidence>
<evidence type="ECO:0000313" key="9">
    <source>
        <dbReference type="EMBL" id="KYZ76273.1"/>
    </source>
</evidence>
<dbReference type="EMBL" id="LSGP01000017">
    <property type="protein sequence ID" value="KYZ76273.1"/>
    <property type="molecule type" value="Genomic_DNA"/>
</dbReference>
<proteinExistence type="predicted"/>
<dbReference type="AlphaFoldDB" id="A0A154BQI0"/>
<comment type="pathway">
    <text evidence="1">Porphyrin-containing compound metabolism; siroheme biosynthesis; sirohydrochlorin from precorrin-2: step 1/1.</text>
</comment>
<keyword evidence="10" id="KW-1185">Reference proteome</keyword>
<dbReference type="Gene3D" id="1.10.8.610">
    <property type="entry name" value="SirC, precorrin-2 dehydrogenase, C-terminal helical domain-like"/>
    <property type="match status" value="1"/>
</dbReference>
<dbReference type="InterPro" id="IPR042518">
    <property type="entry name" value="SirC_C"/>
</dbReference>
<evidence type="ECO:0000256" key="4">
    <source>
        <dbReference type="ARBA" id="ARBA00023027"/>
    </source>
</evidence>
<evidence type="ECO:0000259" key="8">
    <source>
        <dbReference type="Pfam" id="PF14824"/>
    </source>
</evidence>
<dbReference type="GO" id="GO:0043115">
    <property type="term" value="F:precorrin-2 dehydrogenase activity"/>
    <property type="evidence" value="ECO:0007669"/>
    <property type="project" value="UniProtKB-EC"/>
</dbReference>
<dbReference type="Pfam" id="PF10414">
    <property type="entry name" value="CysG_dimeriser"/>
    <property type="match status" value="1"/>
</dbReference>
<dbReference type="PANTHER" id="PTHR35330">
    <property type="entry name" value="SIROHEME BIOSYNTHESIS PROTEIN MET8"/>
    <property type="match status" value="1"/>
</dbReference>
<dbReference type="InterPro" id="IPR006367">
    <property type="entry name" value="Sirohaem_synthase_N"/>
</dbReference>
<accession>A0A154BQI0</accession>
<keyword evidence="3" id="KW-0560">Oxidoreductase</keyword>
<dbReference type="InterPro" id="IPR019478">
    <property type="entry name" value="Sirohaem_synthase_dimer_dom"/>
</dbReference>
<protein>
    <recommendedName>
        <fullName evidence="2">precorrin-2 dehydrogenase</fullName>
        <ecNumber evidence="2">1.3.1.76</ecNumber>
    </recommendedName>
</protein>
<dbReference type="SUPFAM" id="SSF51735">
    <property type="entry name" value="NAD(P)-binding Rossmann-fold domains"/>
    <property type="match status" value="1"/>
</dbReference>
<name>A0A154BQI0_ANASB</name>
<dbReference type="STRING" id="1794912.AXX12_07485"/>
<sequence>MRYYPINLDIAGRDCVVVGGGAVAERKVETLLDAGAAVTVISPQLTPVLAHLAANSTICWQQRVWQVGDLSACFLAICATNDEAVNAAAAAEARQAGALVNVVDTPALCDFTLPALVSRSDLLITVSTGGASPILARRIREQIEQLYGDDFGNYLAELAAVREQMKHCLATPADREQFWRTALDAAAIELVHQGKVGEAKEKIRSAVSGTWTQS</sequence>
<evidence type="ECO:0000256" key="5">
    <source>
        <dbReference type="ARBA" id="ARBA00023244"/>
    </source>
</evidence>
<evidence type="ECO:0000256" key="3">
    <source>
        <dbReference type="ARBA" id="ARBA00023002"/>
    </source>
</evidence>
<dbReference type="Gene3D" id="3.40.50.720">
    <property type="entry name" value="NAD(P)-binding Rossmann-like Domain"/>
    <property type="match status" value="1"/>
</dbReference>
<dbReference type="Proteomes" id="UP000076268">
    <property type="component" value="Unassembled WGS sequence"/>
</dbReference>
<evidence type="ECO:0000313" key="10">
    <source>
        <dbReference type="Proteomes" id="UP000076268"/>
    </source>
</evidence>
<dbReference type="InterPro" id="IPR028161">
    <property type="entry name" value="Met8-like"/>
</dbReference>
<keyword evidence="5" id="KW-0627">Porphyrin biosynthesis</keyword>
<reference evidence="9 10" key="1">
    <citation type="submission" date="2016-02" db="EMBL/GenBank/DDBJ databases">
        <title>Anaerosporomusa subterraneum gen. nov., sp. nov., a spore-forming obligate anaerobe isolated from saprolite.</title>
        <authorList>
            <person name="Choi J.K."/>
            <person name="Shah M."/>
            <person name="Yee N."/>
        </authorList>
    </citation>
    <scope>NUCLEOTIDE SEQUENCE [LARGE SCALE GENOMIC DNA]</scope>
    <source>
        <strain evidence="9 10">RU4</strain>
    </source>
</reference>
<evidence type="ECO:0000256" key="1">
    <source>
        <dbReference type="ARBA" id="ARBA00005010"/>
    </source>
</evidence>
<feature type="domain" description="Sirohaem synthase dimerisation" evidence="7">
    <location>
        <begin position="157"/>
        <end position="206"/>
    </location>
</feature>
<dbReference type="EC" id="1.3.1.76" evidence="2"/>
<organism evidence="9 10">
    <name type="scientific">Anaerosporomusa subterranea</name>
    <dbReference type="NCBI Taxonomy" id="1794912"/>
    <lineage>
        <taxon>Bacteria</taxon>
        <taxon>Bacillati</taxon>
        <taxon>Bacillota</taxon>
        <taxon>Negativicutes</taxon>
        <taxon>Acetonemataceae</taxon>
        <taxon>Anaerosporomusa</taxon>
    </lineage>
</organism>
<dbReference type="OrthoDB" id="9773765at2"/>
<dbReference type="PANTHER" id="PTHR35330:SF1">
    <property type="entry name" value="SIROHEME BIOSYNTHESIS PROTEIN MET8"/>
    <property type="match status" value="1"/>
</dbReference>
<keyword evidence="4" id="KW-0520">NAD</keyword>
<gene>
    <name evidence="9" type="ORF">AXX12_07485</name>
</gene>
<dbReference type="RefSeq" id="WP_066241442.1">
    <property type="nucleotide sequence ID" value="NZ_LSGP01000017.1"/>
</dbReference>
<dbReference type="GO" id="GO:0019354">
    <property type="term" value="P:siroheme biosynthetic process"/>
    <property type="evidence" value="ECO:0007669"/>
    <property type="project" value="UniProtKB-UniPathway"/>
</dbReference>
<comment type="catalytic activity">
    <reaction evidence="6">
        <text>precorrin-2 + NAD(+) = sirohydrochlorin + NADH + 2 H(+)</text>
        <dbReference type="Rhea" id="RHEA:15613"/>
        <dbReference type="ChEBI" id="CHEBI:15378"/>
        <dbReference type="ChEBI" id="CHEBI:57540"/>
        <dbReference type="ChEBI" id="CHEBI:57945"/>
        <dbReference type="ChEBI" id="CHEBI:58351"/>
        <dbReference type="ChEBI" id="CHEBI:58827"/>
        <dbReference type="EC" id="1.3.1.76"/>
    </reaction>
</comment>
<dbReference type="InterPro" id="IPR028281">
    <property type="entry name" value="Sirohaem_synthase_central"/>
</dbReference>
<dbReference type="NCBIfam" id="TIGR01470">
    <property type="entry name" value="cysG_Nterm"/>
    <property type="match status" value="1"/>
</dbReference>